<dbReference type="Gene3D" id="1.10.510.10">
    <property type="entry name" value="Transferase(Phosphotransferase) domain 1"/>
    <property type="match status" value="1"/>
</dbReference>
<evidence type="ECO:0000256" key="1">
    <source>
        <dbReference type="ARBA" id="ARBA00022679"/>
    </source>
</evidence>
<name>A0A6A4P696_LUPAL</name>
<dbReference type="PANTHER" id="PTHR48011">
    <property type="entry name" value="CCR4-NOT TRANSCRIPTIONAL COMPLEX SUBUNIT CAF120-RELATED"/>
    <property type="match status" value="1"/>
</dbReference>
<dbReference type="PROSITE" id="PS50011">
    <property type="entry name" value="PROTEIN_KINASE_DOM"/>
    <property type="match status" value="1"/>
</dbReference>
<dbReference type="InterPro" id="IPR008271">
    <property type="entry name" value="Ser/Thr_kinase_AS"/>
</dbReference>
<keyword evidence="9" id="KW-1185">Reference proteome</keyword>
<protein>
    <submittedName>
        <fullName evidence="8">Putative mitogen-activated protein kinase kinase kinase STE-STE11 family</fullName>
    </submittedName>
</protein>
<keyword evidence="6" id="KW-1133">Transmembrane helix</keyword>
<keyword evidence="1" id="KW-0808">Transferase</keyword>
<dbReference type="InterPro" id="IPR011009">
    <property type="entry name" value="Kinase-like_dom_sf"/>
</dbReference>
<accession>A0A6A4P696</accession>
<dbReference type="PROSITE" id="PS00108">
    <property type="entry name" value="PROTEIN_KINASE_ST"/>
    <property type="match status" value="1"/>
</dbReference>
<keyword evidence="2 5" id="KW-0547">Nucleotide-binding</keyword>
<dbReference type="GO" id="GO:0005524">
    <property type="term" value="F:ATP binding"/>
    <property type="evidence" value="ECO:0007669"/>
    <property type="project" value="UniProtKB-UniRule"/>
</dbReference>
<evidence type="ECO:0000256" key="2">
    <source>
        <dbReference type="ARBA" id="ARBA00022741"/>
    </source>
</evidence>
<evidence type="ECO:0000256" key="3">
    <source>
        <dbReference type="ARBA" id="ARBA00022777"/>
    </source>
</evidence>
<dbReference type="SUPFAM" id="SSF56112">
    <property type="entry name" value="Protein kinase-like (PK-like)"/>
    <property type="match status" value="1"/>
</dbReference>
<dbReference type="GO" id="GO:0007165">
    <property type="term" value="P:signal transduction"/>
    <property type="evidence" value="ECO:0007669"/>
    <property type="project" value="TreeGrafter"/>
</dbReference>
<organism evidence="8 9">
    <name type="scientific">Lupinus albus</name>
    <name type="common">White lupine</name>
    <name type="synonym">Lupinus termis</name>
    <dbReference type="NCBI Taxonomy" id="3870"/>
    <lineage>
        <taxon>Eukaryota</taxon>
        <taxon>Viridiplantae</taxon>
        <taxon>Streptophyta</taxon>
        <taxon>Embryophyta</taxon>
        <taxon>Tracheophyta</taxon>
        <taxon>Spermatophyta</taxon>
        <taxon>Magnoliopsida</taxon>
        <taxon>eudicotyledons</taxon>
        <taxon>Gunneridae</taxon>
        <taxon>Pentapetalae</taxon>
        <taxon>rosids</taxon>
        <taxon>fabids</taxon>
        <taxon>Fabales</taxon>
        <taxon>Fabaceae</taxon>
        <taxon>Papilionoideae</taxon>
        <taxon>50 kb inversion clade</taxon>
        <taxon>genistoids sensu lato</taxon>
        <taxon>core genistoids</taxon>
        <taxon>Genisteae</taxon>
        <taxon>Lupinus</taxon>
    </lineage>
</organism>
<evidence type="ECO:0000256" key="4">
    <source>
        <dbReference type="ARBA" id="ARBA00022840"/>
    </source>
</evidence>
<dbReference type="InterPro" id="IPR017441">
    <property type="entry name" value="Protein_kinase_ATP_BS"/>
</dbReference>
<proteinExistence type="predicted"/>
<dbReference type="SMART" id="SM00220">
    <property type="entry name" value="S_TKc"/>
    <property type="match status" value="1"/>
</dbReference>
<dbReference type="PANTHER" id="PTHR48011:SF6">
    <property type="entry name" value="PROTEIN KINASE DOMAIN-CONTAINING PROTEIN"/>
    <property type="match status" value="1"/>
</dbReference>
<reference evidence="9" key="1">
    <citation type="journal article" date="2020" name="Nat. Commun.">
        <title>Genome sequence of the cluster root forming white lupin.</title>
        <authorList>
            <person name="Hufnagel B."/>
            <person name="Marques A."/>
            <person name="Soriano A."/>
            <person name="Marques L."/>
            <person name="Divol F."/>
            <person name="Doumas P."/>
            <person name="Sallet E."/>
            <person name="Mancinotti D."/>
            <person name="Carrere S."/>
            <person name="Marande W."/>
            <person name="Arribat S."/>
            <person name="Keller J."/>
            <person name="Huneau C."/>
            <person name="Blein T."/>
            <person name="Aime D."/>
            <person name="Laguerre M."/>
            <person name="Taylor J."/>
            <person name="Schubert V."/>
            <person name="Nelson M."/>
            <person name="Geu-Flores F."/>
            <person name="Crespi M."/>
            <person name="Gallardo-Guerrero K."/>
            <person name="Delaux P.-M."/>
            <person name="Salse J."/>
            <person name="Berges H."/>
            <person name="Guyot R."/>
            <person name="Gouzy J."/>
            <person name="Peret B."/>
        </authorList>
    </citation>
    <scope>NUCLEOTIDE SEQUENCE [LARGE SCALE GENOMIC DNA]</scope>
    <source>
        <strain evidence="9">cv. Amiga</strain>
    </source>
</reference>
<dbReference type="EMBL" id="WOCE01000018">
    <property type="protein sequence ID" value="KAE9594698.1"/>
    <property type="molecule type" value="Genomic_DNA"/>
</dbReference>
<dbReference type="Proteomes" id="UP000447434">
    <property type="component" value="Chromosome 18"/>
</dbReference>
<dbReference type="AlphaFoldDB" id="A0A6A4P696"/>
<feature type="binding site" evidence="5">
    <location>
        <position position="32"/>
    </location>
    <ligand>
        <name>ATP</name>
        <dbReference type="ChEBI" id="CHEBI:30616"/>
    </ligand>
</feature>
<keyword evidence="6" id="KW-0472">Membrane</keyword>
<gene>
    <name evidence="8" type="ORF">Lalb_Chr18g0056541</name>
</gene>
<sequence length="546" mass="62401">MNWIRGNLLGRGSTASVYRAESRRHGKVFAVKSAEFQYSEFLKKEKEILSILICPQIVSYQGFDVTFENGAHYYNLFMEYAPLGTLSDAVRNRKGIEEAVVRSYTRQILEGLNYLHANGIVHCDVKGQNVLLTDQGAKIADFGCAKRIGELAAPVAGTPAFMAPEVARGEEQGFPADVWALGCTVLEMITGKPPWQGVSDPAVVVYRVGFSGEVPEIPGFVCDEGKDFLSKCFKNDPFERWTVFELLNHEFVRETNLVYNRIPFACDLETPTSVLEGWCFSDSKTNPDVTHGGYSCSGDFPSPRNRIHMLCTSESFWDRADDGEELEWVTVRSNAIDEEGFELEGMSLGSIEKMVCNCIPIEDIGLVIFYEQEILVFNVLVFCRLDGVIDCYLSSSNREFLLGFISLVTYPHWKYNDSFWKLFFIMQLFLCSVFPCLVPLWINLTTYNYYYMGNLCPTKSLNTKQNIIKFIHMPYYYFWCGLRMSYVKRWRLSILRCKDVQNELCLFNATFFMFNIYLSVMESASQAVRNLLLLLFSYFMHISASP</sequence>
<dbReference type="PROSITE" id="PS00107">
    <property type="entry name" value="PROTEIN_KINASE_ATP"/>
    <property type="match status" value="1"/>
</dbReference>
<dbReference type="InterPro" id="IPR052751">
    <property type="entry name" value="Plant_MAPKKK"/>
</dbReference>
<evidence type="ECO:0000256" key="5">
    <source>
        <dbReference type="PROSITE-ProRule" id="PRU10141"/>
    </source>
</evidence>
<dbReference type="CDD" id="cd06606">
    <property type="entry name" value="STKc_MAPKKK"/>
    <property type="match status" value="1"/>
</dbReference>
<evidence type="ECO:0000256" key="6">
    <source>
        <dbReference type="SAM" id="Phobius"/>
    </source>
</evidence>
<keyword evidence="3 8" id="KW-0418">Kinase</keyword>
<keyword evidence="4 5" id="KW-0067">ATP-binding</keyword>
<evidence type="ECO:0000259" key="7">
    <source>
        <dbReference type="PROSITE" id="PS50011"/>
    </source>
</evidence>
<dbReference type="OrthoDB" id="275301at2759"/>
<evidence type="ECO:0000313" key="9">
    <source>
        <dbReference type="Proteomes" id="UP000447434"/>
    </source>
</evidence>
<dbReference type="GO" id="GO:0004672">
    <property type="term" value="F:protein kinase activity"/>
    <property type="evidence" value="ECO:0007669"/>
    <property type="project" value="InterPro"/>
</dbReference>
<comment type="caution">
    <text evidence="8">The sequence shown here is derived from an EMBL/GenBank/DDBJ whole genome shotgun (WGS) entry which is preliminary data.</text>
</comment>
<keyword evidence="6" id="KW-0812">Transmembrane</keyword>
<feature type="transmembrane region" description="Helical" evidence="6">
    <location>
        <begin position="422"/>
        <end position="442"/>
    </location>
</feature>
<dbReference type="InterPro" id="IPR000719">
    <property type="entry name" value="Prot_kinase_dom"/>
</dbReference>
<dbReference type="Pfam" id="PF00069">
    <property type="entry name" value="Pkinase"/>
    <property type="match status" value="1"/>
</dbReference>
<feature type="domain" description="Protein kinase" evidence="7">
    <location>
        <begin position="3"/>
        <end position="252"/>
    </location>
</feature>
<evidence type="ECO:0000313" key="8">
    <source>
        <dbReference type="EMBL" id="KAE9594698.1"/>
    </source>
</evidence>
<feature type="transmembrane region" description="Helical" evidence="6">
    <location>
        <begin position="504"/>
        <end position="521"/>
    </location>
</feature>